<dbReference type="PANTHER" id="PTHR21567:SF9">
    <property type="entry name" value="CLIP-ASSOCIATING PROTEIN"/>
    <property type="match status" value="1"/>
</dbReference>
<keyword evidence="4" id="KW-0206">Cytoskeleton</keyword>
<dbReference type="PROSITE" id="PS50077">
    <property type="entry name" value="HEAT_REPEAT"/>
    <property type="match status" value="1"/>
</dbReference>
<dbReference type="SUPFAM" id="SSF48371">
    <property type="entry name" value="ARM repeat"/>
    <property type="match status" value="2"/>
</dbReference>
<dbReference type="EMBL" id="OB660883">
    <property type="protein sequence ID" value="CAD7226645.1"/>
    <property type="molecule type" value="Genomic_DNA"/>
</dbReference>
<evidence type="ECO:0000313" key="6">
    <source>
        <dbReference type="EMBL" id="CAD7226645.1"/>
    </source>
</evidence>
<dbReference type="GO" id="GO:0090307">
    <property type="term" value="P:mitotic spindle assembly"/>
    <property type="evidence" value="ECO:0007669"/>
    <property type="project" value="TreeGrafter"/>
</dbReference>
<sequence>MTVTHRFHGAVVMNVLEDLVAELATHDTKKKLQVGNDVLVFLKDPSNPLECEDISALVDGVVSWLNSSNFKISQYGLEILVELVSRMKENFRPYLQSSVPLIVDRLGDAKESVRQAAQSLILELMNNVASPQVILERILSGFSHKNAKVREECLIVLQKTLATHGSGQISLSPLTPVVAKLYTDPTAPVREAAAMTLVEIFRHVGERFRADLHRKGNLPPQKIQSLDQKFDEVKMRGDMMPTASLVPAGQGGDDESDRGSTRSGTNSSKRMRPPLSSKRTAGVGASGASSIPSLSSFSSSSSKKGSSALAAGAIDEEVFIAAFEDVDRIQVYTQRDRDVLTSNICSTIGDTDKDWTKRVEMLKSIRSLLIHGNCSDDFWINFLRSLEVPMQSAIRDLRSQVVREACITAAFMAQAMGRTAERLLEVLLPAVINLIQNSAKVMSSCGLVTIRFITKHIQSSRMIPIISSHLMTSKSKEIRRAMCEILSQVMDSWSSAPLEKHMALLTDAIRKGLQDADPEARNHSRRIFRFFDSKFPEQATSLFNSLDTSQKRLLRGAGSHGGSLTSSMENITAQMSGLSIPARRKPNHTQFSAAHSDAAGPTMSSASVGHPPSSAAAAAAHRSNSTLDLQAAQRVKARQQYAELTRARTGMTPSRTRKASESGIPTPSSALPLSRESRHRSRGGYSQSQPGSRSNSPSSRLNYLTMTPRTRSRIPRSAAHSRETSPGPRSRLPFPSGTVGVENKRTIGLVEAVRPPLNMDTTTSDVGGYHLDHSDESETSSLCSDFSYDSFAVGRRSSNELFSWVAATQRHYQDNWLKNQEEKIDVREILRGLSSSHWVERKEGLLGLTHLCQSNRMLTAAELRRVTECFGKMFADPHTKVFTLFLDTLRELILTHKDDLHDWLYVLITRLLMKMGADLLNSILVKINRLLDLISVSFPMGLQFQVVMRYLNDPTQMPNTKVKVATLNFLLMVLKDIRYSEVIYESEKPLHKLVTWSTESKMVADLAASALYAMHEANITAFEGAMRCLNSSDQNQIRLILSSPHIALSPSPLSRGRSPMSTSLHSTGPLSPQQENLNPSSIDVSPYLYSRSPSRRVPSSPGAGDGPSSLPPVSLDSPIGAGRRRSGSGIPSPITSPRAKMDRDPFASMPSPLGDRNEIDGAGGAAMEHTSGANDNDDAQTILQDILRGLDQNRMVCLQQLIRVVKNREFTSAIEASFKQLLRNLLSCLQDRNPYVRALVFIVFIELLQRDPFVPLLCSFTELLILRVLESHKDTNKDVCRRAEACGDVLATRLPADTVIRILKPLISTGEFPVNQAAIKMLTRLVQGSEASQIIEYVPMIMPGLIQAYDNEESGVRKAAVFGMVALHCCCGEEALAPHLISLNGSKRKLLNLYIKRTETQNPASGGSSPRGATPANGT</sequence>
<dbReference type="InterPro" id="IPR011989">
    <property type="entry name" value="ARM-like"/>
</dbReference>
<organism evidence="6">
    <name type="scientific">Cyprideis torosa</name>
    <dbReference type="NCBI Taxonomy" id="163714"/>
    <lineage>
        <taxon>Eukaryota</taxon>
        <taxon>Metazoa</taxon>
        <taxon>Ecdysozoa</taxon>
        <taxon>Arthropoda</taxon>
        <taxon>Crustacea</taxon>
        <taxon>Oligostraca</taxon>
        <taxon>Ostracoda</taxon>
        <taxon>Podocopa</taxon>
        <taxon>Podocopida</taxon>
        <taxon>Cytherocopina</taxon>
        <taxon>Cytheroidea</taxon>
        <taxon>Cytherideidae</taxon>
        <taxon>Cyprideis</taxon>
    </lineage>
</organism>
<dbReference type="GO" id="GO:0045180">
    <property type="term" value="C:basal cortex"/>
    <property type="evidence" value="ECO:0007669"/>
    <property type="project" value="TreeGrafter"/>
</dbReference>
<dbReference type="GO" id="GO:0008017">
    <property type="term" value="F:microtubule binding"/>
    <property type="evidence" value="ECO:0007669"/>
    <property type="project" value="TreeGrafter"/>
</dbReference>
<protein>
    <submittedName>
        <fullName evidence="6">Uncharacterized protein</fullName>
    </submittedName>
</protein>
<evidence type="ECO:0000256" key="2">
    <source>
        <dbReference type="ARBA" id="ARBA00022490"/>
    </source>
</evidence>
<feature type="compositionally biased region" description="Low complexity" evidence="5">
    <location>
        <begin position="1084"/>
        <end position="1137"/>
    </location>
</feature>
<dbReference type="InterPro" id="IPR024395">
    <property type="entry name" value="CLASP_N_dom"/>
</dbReference>
<dbReference type="Pfam" id="PF12348">
    <property type="entry name" value="CLASP_N"/>
    <property type="match status" value="2"/>
</dbReference>
<feature type="compositionally biased region" description="Polar residues" evidence="5">
    <location>
        <begin position="1062"/>
        <end position="1083"/>
    </location>
</feature>
<feature type="region of interest" description="Disordered" evidence="5">
    <location>
        <begin position="588"/>
        <end position="627"/>
    </location>
</feature>
<evidence type="ECO:0000256" key="1">
    <source>
        <dbReference type="ARBA" id="ARBA00004245"/>
    </source>
</evidence>
<dbReference type="OrthoDB" id="46159at2759"/>
<keyword evidence="2" id="KW-0963">Cytoplasm</keyword>
<dbReference type="GO" id="GO:0040001">
    <property type="term" value="P:establishment of mitotic spindle localization"/>
    <property type="evidence" value="ECO:0007669"/>
    <property type="project" value="TreeGrafter"/>
</dbReference>
<accession>A0A7R8WCL4</accession>
<dbReference type="GO" id="GO:0005876">
    <property type="term" value="C:spindle microtubule"/>
    <property type="evidence" value="ECO:0007669"/>
    <property type="project" value="TreeGrafter"/>
</dbReference>
<name>A0A7R8WCL4_9CRUS</name>
<comment type="subcellular location">
    <subcellularLocation>
        <location evidence="1">Cytoplasm</location>
        <location evidence="1">Cytoskeleton</location>
    </subcellularLocation>
</comment>
<gene>
    <name evidence="6" type="ORF">CTOB1V02_LOCUS4561</name>
</gene>
<dbReference type="GO" id="GO:0031110">
    <property type="term" value="P:regulation of microtubule polymerization or depolymerization"/>
    <property type="evidence" value="ECO:0007669"/>
    <property type="project" value="UniProtKB-ARBA"/>
</dbReference>
<dbReference type="SMART" id="SM01349">
    <property type="entry name" value="TOG"/>
    <property type="match status" value="3"/>
</dbReference>
<evidence type="ECO:0000256" key="4">
    <source>
        <dbReference type="ARBA" id="ARBA00023212"/>
    </source>
</evidence>
<dbReference type="InterPro" id="IPR016024">
    <property type="entry name" value="ARM-type_fold"/>
</dbReference>
<feature type="compositionally biased region" description="Low complexity" evidence="5">
    <location>
        <begin position="1050"/>
        <end position="1061"/>
    </location>
</feature>
<dbReference type="Gene3D" id="1.25.10.10">
    <property type="entry name" value="Leucine-rich Repeat Variant"/>
    <property type="match status" value="4"/>
</dbReference>
<feature type="region of interest" description="Disordered" evidence="5">
    <location>
        <begin position="644"/>
        <end position="740"/>
    </location>
</feature>
<dbReference type="GO" id="GO:1902903">
    <property type="term" value="P:regulation of supramolecular fiber organization"/>
    <property type="evidence" value="ECO:0007669"/>
    <property type="project" value="UniProtKB-ARBA"/>
</dbReference>
<dbReference type="InterPro" id="IPR021133">
    <property type="entry name" value="HEAT_type_2"/>
</dbReference>
<dbReference type="GO" id="GO:0072686">
    <property type="term" value="C:mitotic spindle"/>
    <property type="evidence" value="ECO:0007669"/>
    <property type="project" value="TreeGrafter"/>
</dbReference>
<feature type="region of interest" description="Disordered" evidence="5">
    <location>
        <begin position="1050"/>
        <end position="1176"/>
    </location>
</feature>
<feature type="compositionally biased region" description="Low complexity" evidence="5">
    <location>
        <begin position="286"/>
        <end position="301"/>
    </location>
</feature>
<keyword evidence="3" id="KW-0677">Repeat</keyword>
<dbReference type="PANTHER" id="PTHR21567">
    <property type="entry name" value="CLASP"/>
    <property type="match status" value="1"/>
</dbReference>
<feature type="compositionally biased region" description="Low complexity" evidence="5">
    <location>
        <begin position="604"/>
        <end position="625"/>
    </location>
</feature>
<feature type="compositionally biased region" description="Low complexity" evidence="5">
    <location>
        <begin position="685"/>
        <end position="704"/>
    </location>
</feature>
<dbReference type="GO" id="GO:0005815">
    <property type="term" value="C:microtubule organizing center"/>
    <property type="evidence" value="ECO:0007669"/>
    <property type="project" value="TreeGrafter"/>
</dbReference>
<evidence type="ECO:0000256" key="5">
    <source>
        <dbReference type="SAM" id="MobiDB-lite"/>
    </source>
</evidence>
<dbReference type="InterPro" id="IPR034085">
    <property type="entry name" value="TOG"/>
</dbReference>
<dbReference type="GO" id="GO:0000776">
    <property type="term" value="C:kinetochore"/>
    <property type="evidence" value="ECO:0007669"/>
    <property type="project" value="TreeGrafter"/>
</dbReference>
<dbReference type="GO" id="GO:0005881">
    <property type="term" value="C:cytoplasmic microtubule"/>
    <property type="evidence" value="ECO:0007669"/>
    <property type="project" value="TreeGrafter"/>
</dbReference>
<evidence type="ECO:0000256" key="3">
    <source>
        <dbReference type="ARBA" id="ARBA00022737"/>
    </source>
</evidence>
<proteinExistence type="predicted"/>
<reference evidence="6" key="1">
    <citation type="submission" date="2020-11" db="EMBL/GenBank/DDBJ databases">
        <authorList>
            <person name="Tran Van P."/>
        </authorList>
    </citation>
    <scope>NUCLEOTIDE SEQUENCE</scope>
</reference>
<feature type="region of interest" description="Disordered" evidence="5">
    <location>
        <begin position="242"/>
        <end position="301"/>
    </location>
</feature>